<evidence type="ECO:0000259" key="1">
    <source>
        <dbReference type="Pfam" id="PF00149"/>
    </source>
</evidence>
<gene>
    <name evidence="2" type="ORF">DJ021_15820</name>
</gene>
<dbReference type="AlphaFoldDB" id="A0A328B458"/>
<organism evidence="2 3">
    <name type="scientific">Phenylobacterium hankyongense</name>
    <dbReference type="NCBI Taxonomy" id="1813876"/>
    <lineage>
        <taxon>Bacteria</taxon>
        <taxon>Pseudomonadati</taxon>
        <taxon>Pseudomonadota</taxon>
        <taxon>Alphaproteobacteria</taxon>
        <taxon>Caulobacterales</taxon>
        <taxon>Caulobacteraceae</taxon>
        <taxon>Phenylobacterium</taxon>
    </lineage>
</organism>
<proteinExistence type="predicted"/>
<dbReference type="InterPro" id="IPR029052">
    <property type="entry name" value="Metallo-depent_PP-like"/>
</dbReference>
<dbReference type="OrthoDB" id="9763403at2"/>
<comment type="caution">
    <text evidence="2">The sequence shown here is derived from an EMBL/GenBank/DDBJ whole genome shotgun (WGS) entry which is preliminary data.</text>
</comment>
<dbReference type="SUPFAM" id="SSF56300">
    <property type="entry name" value="Metallo-dependent phosphatases"/>
    <property type="match status" value="1"/>
</dbReference>
<dbReference type="GO" id="GO:0016787">
    <property type="term" value="F:hydrolase activity"/>
    <property type="evidence" value="ECO:0007669"/>
    <property type="project" value="InterPro"/>
</dbReference>
<dbReference type="InterPro" id="IPR004843">
    <property type="entry name" value="Calcineurin-like_PHP"/>
</dbReference>
<feature type="domain" description="Calcineurin-like phosphoesterase" evidence="1">
    <location>
        <begin position="155"/>
        <end position="399"/>
    </location>
</feature>
<reference evidence="3" key="1">
    <citation type="submission" date="2018-05" db="EMBL/GenBank/DDBJ databases">
        <authorList>
            <person name="Li X."/>
        </authorList>
    </citation>
    <scope>NUCLEOTIDE SEQUENCE [LARGE SCALE GENOMIC DNA]</scope>
    <source>
        <strain evidence="3">HKS-05</strain>
    </source>
</reference>
<dbReference type="Pfam" id="PF00149">
    <property type="entry name" value="Metallophos"/>
    <property type="match status" value="1"/>
</dbReference>
<evidence type="ECO:0000313" key="2">
    <source>
        <dbReference type="EMBL" id="RAK61171.1"/>
    </source>
</evidence>
<accession>A0A328B458</accession>
<name>A0A328B458_9CAUL</name>
<sequence length="497" mass="52699">MGAEASRHKVEMGVRYINVTWEPHIGLPDSGGCMGSIARAAAKALLLLGALSAGLPAQAEVLARYVVMGPGGAASARVIASGATCPTIVVDGRRRAMQVRAKAETLAQRPTSSKPELSKPSAFPVTTCEAAIPQGAVRAVVAGRALPLRHGRVDRIVVVGDTGCRLKASDSAYQRCNDPKAYPFATVAARAAAWKPDLIVHVGDYEYRENPCPEATDGCRGSPWGYGWDAWNADFFTPGAPLLAAAPLVLVRGNHENCARAGQGWFRMLDASPLTAGHDCNDAANDLVGDYSAPYAVPLGGREQIVVMDLAIAGNKPLKPGDPRRAQFRSAYEDLKALSAKSGMTFMATHKPTLGFTAEDVGGKLTLLPGNQAMQSAFAAADPSLFPPGVDVLLSGHVHLWQQVSFASAHPTQFIAGFSGTQEDVVPIPETLPADATPAPGALVDHFSSWVDGFGYMTLERAGRDRWDVKVWNLEGVVANHCRIAGRRSVCDRPQVH</sequence>
<evidence type="ECO:0000313" key="3">
    <source>
        <dbReference type="Proteomes" id="UP000249842"/>
    </source>
</evidence>
<keyword evidence="3" id="KW-1185">Reference proteome</keyword>
<dbReference type="Gene3D" id="3.60.21.10">
    <property type="match status" value="1"/>
</dbReference>
<dbReference type="EMBL" id="QFYP01000001">
    <property type="protein sequence ID" value="RAK61171.1"/>
    <property type="molecule type" value="Genomic_DNA"/>
</dbReference>
<protein>
    <submittedName>
        <fullName evidence="2">Metallophosphoesterase</fullName>
    </submittedName>
</protein>
<dbReference type="Proteomes" id="UP000249842">
    <property type="component" value="Unassembled WGS sequence"/>
</dbReference>